<dbReference type="Proteomes" id="UP000000547">
    <property type="component" value="Chromosome"/>
</dbReference>
<reference evidence="2" key="1">
    <citation type="journal article" date="2005" name="Proc. Natl. Acad. Sci. U.S.A.">
        <title>The psychrophilic lifestyle as revealed by the genome sequence of Colwellia psychrerythraea 34H through genomic and proteomic analyses.</title>
        <authorList>
            <person name="Methe B.A."/>
            <person name="Nelson K.E."/>
            <person name="Deming J.W."/>
            <person name="Momen B."/>
            <person name="Melamud E."/>
            <person name="Zhang X."/>
            <person name="Moult J."/>
            <person name="Madupu R."/>
            <person name="Nelson W.C."/>
            <person name="Dodson R.J."/>
            <person name="Brinkac L.M."/>
            <person name="Daugherty S.C."/>
            <person name="Durkin A.S."/>
            <person name="DeBoy R.T."/>
            <person name="Kolonay J.F."/>
            <person name="Sullivan S.A."/>
            <person name="Zhou L."/>
            <person name="Davidsen T.M."/>
            <person name="Wu M."/>
            <person name="Huston A.L."/>
            <person name="Lewis M."/>
            <person name="Weaver B."/>
            <person name="Weidman J.F."/>
            <person name="Khouri H."/>
            <person name="Utterback T.R."/>
            <person name="Feldblyum T.V."/>
            <person name="Fraser C.M."/>
        </authorList>
    </citation>
    <scope>NUCLEOTIDE SEQUENCE [LARGE SCALE GENOMIC DNA]</scope>
    <source>
        <strain evidence="2">34H</strain>
    </source>
</reference>
<dbReference type="HOGENOM" id="CLU_024625_5_1_6"/>
<dbReference type="AlphaFoldDB" id="Q485X9"/>
<organism evidence="2 3">
    <name type="scientific">Colwellia psychrerythraea (strain 34H / ATCC BAA-681)</name>
    <name type="common">Vibrio psychroerythus</name>
    <dbReference type="NCBI Taxonomy" id="167879"/>
    <lineage>
        <taxon>Bacteria</taxon>
        <taxon>Pseudomonadati</taxon>
        <taxon>Pseudomonadota</taxon>
        <taxon>Gammaproteobacteria</taxon>
        <taxon>Alteromonadales</taxon>
        <taxon>Colwelliaceae</taxon>
        <taxon>Colwellia</taxon>
    </lineage>
</organism>
<dbReference type="RefSeq" id="WP_011042230.1">
    <property type="nucleotide sequence ID" value="NC_003910.7"/>
</dbReference>
<evidence type="ECO:0008006" key="4">
    <source>
        <dbReference type="Google" id="ProtNLM"/>
    </source>
</evidence>
<dbReference type="PANTHER" id="PTHR40269:SF1">
    <property type="entry name" value="OUTER MEMBRANE PROTEIN"/>
    <property type="match status" value="1"/>
</dbReference>
<dbReference type="PANTHER" id="PTHR40269">
    <property type="entry name" value="OUTER MEMBRANE PROTEIN-RELATED"/>
    <property type="match status" value="1"/>
</dbReference>
<feature type="region of interest" description="Disordered" evidence="1">
    <location>
        <begin position="410"/>
        <end position="476"/>
    </location>
</feature>
<evidence type="ECO:0000313" key="2">
    <source>
        <dbReference type="EMBL" id="AAZ24600.1"/>
    </source>
</evidence>
<gene>
    <name evidence="2" type="ordered locus">CPS_1393</name>
</gene>
<feature type="compositionally biased region" description="Basic residues" evidence="1">
    <location>
        <begin position="315"/>
        <end position="338"/>
    </location>
</feature>
<dbReference type="STRING" id="167879.CPS_1393"/>
<protein>
    <recommendedName>
        <fullName evidence="4">DUF3300 domain-containing protein</fullName>
    </recommendedName>
</protein>
<dbReference type="InterPro" id="IPR021728">
    <property type="entry name" value="DUF3300"/>
</dbReference>
<dbReference type="EMBL" id="CP000083">
    <property type="protein sequence ID" value="AAZ24600.1"/>
    <property type="molecule type" value="Genomic_DNA"/>
</dbReference>
<dbReference type="KEGG" id="cps:CPS_1393"/>
<feature type="region of interest" description="Disordered" evidence="1">
    <location>
        <begin position="295"/>
        <end position="374"/>
    </location>
</feature>
<name>Q485X9_COLP3</name>
<feature type="compositionally biased region" description="Polar residues" evidence="1">
    <location>
        <begin position="342"/>
        <end position="373"/>
    </location>
</feature>
<feature type="compositionally biased region" description="Polar residues" evidence="1">
    <location>
        <begin position="296"/>
        <end position="313"/>
    </location>
</feature>
<feature type="compositionally biased region" description="Basic residues" evidence="1">
    <location>
        <begin position="466"/>
        <end position="476"/>
    </location>
</feature>
<sequence length="476" mass="55104">MYFHSTVLKHLVIIGGLLLSTTLFTTTAFSASLDAEEEQVFVLSEAELAQTLAPIALYPDTLLTHILIASTYPIEVIEAERWLNKHSKLTAAQIERKAKKKDWDASIKALLAFPRVITKLSEDLTWMQELGNAFLQDEARVLASIQSLRQQADQAGNLANMDNVKVIKEQRVIIIEPAQPEVIYVPYYDTRVVYGRWHWTHYPPVYWRNPNYYAAHYGHFYWGHGVHISSHFYFSAFHWHNRHVVVKHYNRPGYHSRKKIVSSHSAKRWNHQPKHRRGVAYSSGRLKQKYYGSRPSVRSTNTYKSTIHTNSAHKGNGHKNRVYKSNSHKNKAINHNKVVRSANVNNSKVRNSNARNSKALNSNYKRSNAYNNNQRKHYKKTVVANNSHKVKQHNPNKYQAKYQGNAQMNNRQSNKQVKHKQVKQTAQNTQVHRASVKKQAVYNRPVTRSAPKQTVRQSPRHSATPTRHHQTKKRIN</sequence>
<feature type="compositionally biased region" description="Polar residues" evidence="1">
    <location>
        <begin position="423"/>
        <end position="432"/>
    </location>
</feature>
<proteinExistence type="predicted"/>
<feature type="compositionally biased region" description="Polar residues" evidence="1">
    <location>
        <begin position="450"/>
        <end position="465"/>
    </location>
</feature>
<evidence type="ECO:0000256" key="1">
    <source>
        <dbReference type="SAM" id="MobiDB-lite"/>
    </source>
</evidence>
<accession>Q485X9</accession>
<dbReference type="Pfam" id="PF11737">
    <property type="entry name" value="DUF3300"/>
    <property type="match status" value="1"/>
</dbReference>
<evidence type="ECO:0000313" key="3">
    <source>
        <dbReference type="Proteomes" id="UP000000547"/>
    </source>
</evidence>